<keyword evidence="4" id="KW-1185">Reference proteome</keyword>
<dbReference type="RefSeq" id="WP_123610511.1">
    <property type="nucleotide sequence ID" value="NZ_RJVG01000012.1"/>
</dbReference>
<evidence type="ECO:0000259" key="2">
    <source>
        <dbReference type="PROSITE" id="PS51462"/>
    </source>
</evidence>
<dbReference type="GO" id="GO:0016787">
    <property type="term" value="F:hydrolase activity"/>
    <property type="evidence" value="ECO:0007669"/>
    <property type="project" value="UniProtKB-KW"/>
</dbReference>
<name>A0A3N1XAW4_9FIRM</name>
<proteinExistence type="predicted"/>
<protein>
    <submittedName>
        <fullName evidence="3">8-oxo-dGTP diphosphatase</fullName>
    </submittedName>
</protein>
<dbReference type="Proteomes" id="UP000273083">
    <property type="component" value="Unassembled WGS sequence"/>
</dbReference>
<dbReference type="AlphaFoldDB" id="A0A3N1XAW4"/>
<keyword evidence="1" id="KW-0378">Hydrolase</keyword>
<dbReference type="InterPro" id="IPR020084">
    <property type="entry name" value="NUDIX_hydrolase_CS"/>
</dbReference>
<dbReference type="Gene3D" id="3.90.79.10">
    <property type="entry name" value="Nucleoside Triphosphate Pyrophosphohydrolase"/>
    <property type="match status" value="1"/>
</dbReference>
<evidence type="ECO:0000256" key="1">
    <source>
        <dbReference type="ARBA" id="ARBA00022801"/>
    </source>
</evidence>
<dbReference type="EMBL" id="RJVG01000012">
    <property type="protein sequence ID" value="ROR23893.1"/>
    <property type="molecule type" value="Genomic_DNA"/>
</dbReference>
<dbReference type="SUPFAM" id="SSF55811">
    <property type="entry name" value="Nudix"/>
    <property type="match status" value="1"/>
</dbReference>
<sequence>MQGYNCIMVYNHSRNKILFCKRVKDPYKGLYNLVGGKIEEREEGYIGAYRELEEETGITKEDILLNHMMDFTYYNQKCYVEVYVGILKREIDLKEELHPLYWLDVTEDFFSLDRFAGEGNIGHMIEQVNQYGMGIPKGFV</sequence>
<dbReference type="PANTHER" id="PTHR43222">
    <property type="entry name" value="NUDIX HYDROLASE 23"/>
    <property type="match status" value="1"/>
</dbReference>
<dbReference type="PANTHER" id="PTHR43222:SF2">
    <property type="entry name" value="NUDIX HYDROLASE 23, CHLOROPLASTIC"/>
    <property type="match status" value="1"/>
</dbReference>
<dbReference type="OrthoDB" id="9803333at2"/>
<organism evidence="3 4">
    <name type="scientific">Mobilisporobacter senegalensis</name>
    <dbReference type="NCBI Taxonomy" id="1329262"/>
    <lineage>
        <taxon>Bacteria</taxon>
        <taxon>Bacillati</taxon>
        <taxon>Bacillota</taxon>
        <taxon>Clostridia</taxon>
        <taxon>Lachnospirales</taxon>
        <taxon>Lachnospiraceae</taxon>
        <taxon>Mobilisporobacter</taxon>
    </lineage>
</organism>
<reference evidence="3 4" key="1">
    <citation type="submission" date="2018-11" db="EMBL/GenBank/DDBJ databases">
        <title>Genomic Encyclopedia of Type Strains, Phase IV (KMG-IV): sequencing the most valuable type-strain genomes for metagenomic binning, comparative biology and taxonomic classification.</title>
        <authorList>
            <person name="Goeker M."/>
        </authorList>
    </citation>
    <scope>NUCLEOTIDE SEQUENCE [LARGE SCALE GENOMIC DNA]</scope>
    <source>
        <strain evidence="3 4">DSM 26537</strain>
    </source>
</reference>
<evidence type="ECO:0000313" key="3">
    <source>
        <dbReference type="EMBL" id="ROR23893.1"/>
    </source>
</evidence>
<comment type="caution">
    <text evidence="3">The sequence shown here is derived from an EMBL/GenBank/DDBJ whole genome shotgun (WGS) entry which is preliminary data.</text>
</comment>
<dbReference type="CDD" id="cd02883">
    <property type="entry name" value="NUDIX_Hydrolase"/>
    <property type="match status" value="1"/>
</dbReference>
<dbReference type="PROSITE" id="PS00893">
    <property type="entry name" value="NUDIX_BOX"/>
    <property type="match status" value="1"/>
</dbReference>
<dbReference type="InterPro" id="IPR015797">
    <property type="entry name" value="NUDIX_hydrolase-like_dom_sf"/>
</dbReference>
<evidence type="ECO:0000313" key="4">
    <source>
        <dbReference type="Proteomes" id="UP000273083"/>
    </source>
</evidence>
<dbReference type="Pfam" id="PF00293">
    <property type="entry name" value="NUDIX"/>
    <property type="match status" value="1"/>
</dbReference>
<feature type="domain" description="Nudix hydrolase" evidence="2">
    <location>
        <begin position="1"/>
        <end position="125"/>
    </location>
</feature>
<accession>A0A3N1XAW4</accession>
<gene>
    <name evidence="3" type="ORF">EDD66_11224</name>
</gene>
<dbReference type="InterPro" id="IPR000086">
    <property type="entry name" value="NUDIX_hydrolase_dom"/>
</dbReference>
<dbReference type="PROSITE" id="PS51462">
    <property type="entry name" value="NUDIX"/>
    <property type="match status" value="1"/>
</dbReference>